<evidence type="ECO:0000313" key="2">
    <source>
        <dbReference type="EMBL" id="THW59386.1"/>
    </source>
</evidence>
<accession>A0A4V4L653</accession>
<keyword evidence="1" id="KW-0175">Coiled coil</keyword>
<comment type="caution">
    <text evidence="2">The sequence shown here is derived from an EMBL/GenBank/DDBJ whole genome shotgun (WGS) entry which is preliminary data.</text>
</comment>
<gene>
    <name evidence="2" type="ORF">D6D20_06539</name>
</gene>
<evidence type="ECO:0000256" key="1">
    <source>
        <dbReference type="SAM" id="Coils"/>
    </source>
</evidence>
<protein>
    <submittedName>
        <fullName evidence="2">Uncharacterized protein</fullName>
    </submittedName>
</protein>
<name>A0A4V4L653_AURPU</name>
<dbReference type="EMBL" id="QZAN01000078">
    <property type="protein sequence ID" value="THW59386.1"/>
    <property type="molecule type" value="Genomic_DNA"/>
</dbReference>
<dbReference type="Proteomes" id="UP000310421">
    <property type="component" value="Unassembled WGS sequence"/>
</dbReference>
<reference evidence="2 3" key="1">
    <citation type="submission" date="2018-10" db="EMBL/GenBank/DDBJ databases">
        <title>Fifty Aureobasidium pullulans genomes reveal a recombining polyextremotolerant generalist.</title>
        <authorList>
            <person name="Gostincar C."/>
            <person name="Turk M."/>
            <person name="Zajc J."/>
            <person name="Gunde-Cimerman N."/>
        </authorList>
    </citation>
    <scope>NUCLEOTIDE SEQUENCE [LARGE SCALE GENOMIC DNA]</scope>
    <source>
        <strain evidence="2 3">EXF-10751</strain>
    </source>
</reference>
<feature type="coiled-coil region" evidence="1">
    <location>
        <begin position="104"/>
        <end position="131"/>
    </location>
</feature>
<evidence type="ECO:0000313" key="3">
    <source>
        <dbReference type="Proteomes" id="UP000310421"/>
    </source>
</evidence>
<proteinExistence type="predicted"/>
<sequence length="451" mass="50912">MYSPSTCITRIQTISHHIGADNHNIFQEIMPDLMEDFPLPDLANALGPYIRPREEVAEIRRGIDSFLAQHVQHENIPTSKATLPITETSTQSVPENITGVRRAFMQALIARQKAQNQYDALKAELNLMQNKPEEQESNESKANPIAETVALIRQRQRRDKLLVIEKTLDNLEKVRHTSRYADPSELLNGMQAQLPPPLAQQSQDESLAEAQSHVFELQKAVLRAQSSVQARPSNVSVQENNPEDWKRAYALRRARDDLIAWIESELAKLSEDDDHMDPDLDMPTDFGAESLDETRATLQDLYSKYIASRERLVSTLNIQYKTKSDLVQPPLKRQTSTNNEDRSNNTGMALRVLPFIDILRSTAQDETAMMQHTSYLRRQVTAVSTETEQLLTRLSDESHMVRPGTSHTAAWAEAAKDARSRDMEMVDSHLAAGETSIKGVRNVLVLTQKSG</sequence>
<dbReference type="AlphaFoldDB" id="A0A4V4L653"/>
<organism evidence="2 3">
    <name type="scientific">Aureobasidium pullulans</name>
    <name type="common">Black yeast</name>
    <name type="synonym">Pullularia pullulans</name>
    <dbReference type="NCBI Taxonomy" id="5580"/>
    <lineage>
        <taxon>Eukaryota</taxon>
        <taxon>Fungi</taxon>
        <taxon>Dikarya</taxon>
        <taxon>Ascomycota</taxon>
        <taxon>Pezizomycotina</taxon>
        <taxon>Dothideomycetes</taxon>
        <taxon>Dothideomycetidae</taxon>
        <taxon>Dothideales</taxon>
        <taxon>Saccotheciaceae</taxon>
        <taxon>Aureobasidium</taxon>
    </lineage>
</organism>